<dbReference type="PANTHER" id="PTHR24095">
    <property type="entry name" value="ACETYL-COENZYME A SYNTHETASE"/>
    <property type="match status" value="1"/>
</dbReference>
<feature type="domain" description="AMP-dependent synthetase/ligase" evidence="8">
    <location>
        <begin position="538"/>
        <end position="924"/>
    </location>
</feature>
<keyword evidence="3" id="KW-0436">Ligase</keyword>
<dbReference type="PANTHER" id="PTHR24095:SF14">
    <property type="entry name" value="ACETYL-COENZYME A SYNTHETASE 1"/>
    <property type="match status" value="1"/>
</dbReference>
<evidence type="ECO:0000256" key="2">
    <source>
        <dbReference type="ARBA" id="ARBA00013275"/>
    </source>
</evidence>
<dbReference type="Pfam" id="PF01368">
    <property type="entry name" value="DHH"/>
    <property type="match status" value="1"/>
</dbReference>
<keyword evidence="5" id="KW-0067">ATP-binding</keyword>
<name>A0AAR5QGU5_DENPD</name>
<reference evidence="12" key="2">
    <citation type="submission" date="2024-08" db="UniProtKB">
        <authorList>
            <consortium name="EnsemblMetazoa"/>
        </authorList>
    </citation>
    <scope>IDENTIFICATION</scope>
</reference>
<dbReference type="InterPro" id="IPR038763">
    <property type="entry name" value="DHH_sf"/>
</dbReference>
<reference evidence="13" key="1">
    <citation type="journal article" date="2013" name="Genome Biol.">
        <title>Draft genome of the mountain pine beetle, Dendroctonus ponderosae Hopkins, a major forest pest.</title>
        <authorList>
            <person name="Keeling C.I."/>
            <person name="Yuen M.M."/>
            <person name="Liao N.Y."/>
            <person name="Docking T.R."/>
            <person name="Chan S.K."/>
            <person name="Taylor G.A."/>
            <person name="Palmquist D.L."/>
            <person name="Jackman S.D."/>
            <person name="Nguyen A."/>
            <person name="Li M."/>
            <person name="Henderson H."/>
            <person name="Janes J.K."/>
            <person name="Zhao Y."/>
            <person name="Pandoh P."/>
            <person name="Moore R."/>
            <person name="Sperling F.A."/>
            <person name="Huber D.P."/>
            <person name="Birol I."/>
            <person name="Jones S.J."/>
            <person name="Bohlmann J."/>
        </authorList>
    </citation>
    <scope>NUCLEOTIDE SEQUENCE</scope>
</reference>
<accession>A0AAR5QGU5</accession>
<evidence type="ECO:0000313" key="12">
    <source>
        <dbReference type="EnsemblMetazoa" id="XP_019772454.1"/>
    </source>
</evidence>
<feature type="domain" description="AMP-binding enzyme C-terminal" evidence="10">
    <location>
        <begin position="986"/>
        <end position="1064"/>
    </location>
</feature>
<evidence type="ECO:0000256" key="7">
    <source>
        <dbReference type="SAM" id="MobiDB-lite"/>
    </source>
</evidence>
<dbReference type="InterPro" id="IPR042099">
    <property type="entry name" value="ANL_N_sf"/>
</dbReference>
<keyword evidence="4" id="KW-0547">Nucleotide-binding</keyword>
<feature type="compositionally biased region" description="Basic and acidic residues" evidence="7">
    <location>
        <begin position="434"/>
        <end position="445"/>
    </location>
</feature>
<dbReference type="Proteomes" id="UP000019118">
    <property type="component" value="Unassembled WGS sequence"/>
</dbReference>
<dbReference type="CDD" id="cd05966">
    <property type="entry name" value="ACS"/>
    <property type="match status" value="1"/>
</dbReference>
<evidence type="ECO:0000256" key="1">
    <source>
        <dbReference type="ARBA" id="ARBA00006432"/>
    </source>
</evidence>
<dbReference type="InterPro" id="IPR011904">
    <property type="entry name" value="Ac_CoA_lig"/>
</dbReference>
<dbReference type="InterPro" id="IPR020845">
    <property type="entry name" value="AMP-binding_CS"/>
</dbReference>
<comment type="similarity">
    <text evidence="1">Belongs to the ATP-dependent AMP-binding enzyme family.</text>
</comment>
<sequence>MQKLEIKQRPLLTRPENLPGVPAFVAEILARRGVESEQELELKLKHLLAPTMKGLPEAIQLMDQAIDHGQKIVIVGDYDADGATSTALMVLALRDMGANVEYLVPDRFKYGYGLTPAIADLAFVNFTPDLLLTVDNGISSHDGVKQAQDHGMQVIITDHHLTTKPTPKAEAVVNPNQLGCDFPSKALAGVGVAFYVLANLSTHRKKLGKSCTVITNYLDLVALGTYADVASLDYNNRILVDAGLKRIQQGQCRAGISALLDIAKRDPAGLKAQDLGFVLGPRINAAGRMETMDIGIECLLAPDLAMAYPLAEQLNQLNVERRQVEGKIKQDALNELEKIQLDATALPAALIMFEPHWHQGVIGITIVDEFVQADAVAVVQDAQQAAEVLLELLQDQVKAEILNAAAQQIMQLNTGSLAKHIQNQHTREQVLENILKGKTDRDRTNSEGTHQLTRGKARNRNHQSNQNTKENNKGTADTVEDQYQILAEQPDKFWAEQAQRLDWIKPFTQVKNTSFNKDDFKIEWFADGQLNVSANCLDRHLKEHPYKPAIIWEGDHPSRHKIISFAELHDETCRFANVLKKNGIQKGDRVMLYMPMVSEAAIAMLACARIGAVHCVVFGGFSPDSLASRIEDCQAKMVITADSGMRGGKAIPLKANVDEALKLAGTDSIQNVMVVHRTGNPIEMQEGRDLWYHTEIMSVNDICPPEPMNAEDPLFILYTSGSTGKPKGVMHTTGGYLTYVNCTFREAFDIKQDDVFWCTADVGWITGHSYVLYGPLSNGTTTVMFEGVPQYPSWARTGHIVDKHNVTILYTAPTAIRAMMREGDAFVRESDRSSLRILGSVGEPINPEAWNWYYTVVGESRCPVIDTWWQTETGGFMITPLPGATDLKPGSATRPFFGVQPAIVDADGKELEGEAEGNLVIKDSWPGQMRTIWGDPERFIEAYFSTYPGTYFTGDGARRDKDGYYWITGRVDDVLNVSGHRLGTAEIESALVAHESVAEAAVVGMPHDIKGQGICAFVTLQADVASSDQLRGELVSWVRKILGPVATPDALHWAPALPKTRSGKIMRRILRKIAADELDSLGDTSTLAEPQVIRQLIKLAGVQTIFFIFDFTQPGLKDQYRATTQQHAPDLMTGLCRKILCFSF</sequence>
<dbReference type="InterPro" id="IPR045851">
    <property type="entry name" value="AMP-bd_C_sf"/>
</dbReference>
<evidence type="ECO:0000259" key="8">
    <source>
        <dbReference type="Pfam" id="PF00501"/>
    </source>
</evidence>
<dbReference type="InterPro" id="IPR000873">
    <property type="entry name" value="AMP-dep_synth/lig_dom"/>
</dbReference>
<feature type="domain" description="Acetyl-coenzyme A synthetase N-terminal" evidence="11">
    <location>
        <begin position="480"/>
        <end position="536"/>
    </location>
</feature>
<dbReference type="GO" id="GO:0003987">
    <property type="term" value="F:acetate-CoA ligase activity"/>
    <property type="evidence" value="ECO:0007669"/>
    <property type="project" value="UniProtKB-EC"/>
</dbReference>
<dbReference type="EnsemblMetazoa" id="XM_019916895.1">
    <property type="protein sequence ID" value="XP_019772454.1"/>
    <property type="gene ID" value="LOC109546060"/>
</dbReference>
<dbReference type="NCBIfam" id="NF001208">
    <property type="entry name" value="PRK00174.1"/>
    <property type="match status" value="1"/>
</dbReference>
<dbReference type="InterPro" id="IPR025110">
    <property type="entry name" value="AMP-bd_C"/>
</dbReference>
<protein>
    <recommendedName>
        <fullName evidence="2">acetate--CoA ligase</fullName>
        <ecNumber evidence="2">6.2.1.1</ecNumber>
    </recommendedName>
    <alternativeName>
        <fullName evidence="6">Acetyl-CoA synthetase</fullName>
    </alternativeName>
</protein>
<dbReference type="Pfam" id="PF00501">
    <property type="entry name" value="AMP-binding"/>
    <property type="match status" value="1"/>
</dbReference>
<dbReference type="GO" id="GO:0005524">
    <property type="term" value="F:ATP binding"/>
    <property type="evidence" value="ECO:0007669"/>
    <property type="project" value="UniProtKB-KW"/>
</dbReference>
<feature type="region of interest" description="Disordered" evidence="7">
    <location>
        <begin position="434"/>
        <end position="476"/>
    </location>
</feature>
<dbReference type="GO" id="GO:0016208">
    <property type="term" value="F:AMP binding"/>
    <property type="evidence" value="ECO:0007669"/>
    <property type="project" value="InterPro"/>
</dbReference>
<evidence type="ECO:0000259" key="9">
    <source>
        <dbReference type="Pfam" id="PF01368"/>
    </source>
</evidence>
<dbReference type="InterPro" id="IPR001667">
    <property type="entry name" value="DDH_dom"/>
</dbReference>
<dbReference type="NCBIfam" id="TIGR02188">
    <property type="entry name" value="Ac_CoA_lig_AcsA"/>
    <property type="match status" value="1"/>
</dbReference>
<dbReference type="Gene3D" id="3.30.300.30">
    <property type="match status" value="1"/>
</dbReference>
<evidence type="ECO:0000259" key="11">
    <source>
        <dbReference type="Pfam" id="PF16177"/>
    </source>
</evidence>
<keyword evidence="13" id="KW-1185">Reference proteome</keyword>
<dbReference type="SUPFAM" id="SSF56801">
    <property type="entry name" value="Acetyl-CoA synthetase-like"/>
    <property type="match status" value="1"/>
</dbReference>
<dbReference type="Gene3D" id="3.90.1640.30">
    <property type="match status" value="1"/>
</dbReference>
<dbReference type="PROSITE" id="PS00455">
    <property type="entry name" value="AMP_BINDING"/>
    <property type="match status" value="1"/>
</dbReference>
<evidence type="ECO:0000256" key="6">
    <source>
        <dbReference type="ARBA" id="ARBA00080059"/>
    </source>
</evidence>
<dbReference type="GO" id="GO:0019427">
    <property type="term" value="P:acetyl-CoA biosynthetic process from acetate"/>
    <property type="evidence" value="ECO:0007669"/>
    <property type="project" value="InterPro"/>
</dbReference>
<evidence type="ECO:0000259" key="10">
    <source>
        <dbReference type="Pfam" id="PF13193"/>
    </source>
</evidence>
<evidence type="ECO:0000313" key="13">
    <source>
        <dbReference type="Proteomes" id="UP000019118"/>
    </source>
</evidence>
<evidence type="ECO:0000256" key="3">
    <source>
        <dbReference type="ARBA" id="ARBA00022598"/>
    </source>
</evidence>
<dbReference type="HAMAP" id="MF_01123">
    <property type="entry name" value="Ac_CoA_synth"/>
    <property type="match status" value="1"/>
</dbReference>
<dbReference type="Pfam" id="PF13193">
    <property type="entry name" value="AMP-binding_C"/>
    <property type="match status" value="1"/>
</dbReference>
<dbReference type="Gene3D" id="3.40.50.12780">
    <property type="entry name" value="N-terminal domain of ligase-like"/>
    <property type="match status" value="1"/>
</dbReference>
<organism evidence="12 13">
    <name type="scientific">Dendroctonus ponderosae</name>
    <name type="common">Mountain pine beetle</name>
    <dbReference type="NCBI Taxonomy" id="77166"/>
    <lineage>
        <taxon>Eukaryota</taxon>
        <taxon>Metazoa</taxon>
        <taxon>Ecdysozoa</taxon>
        <taxon>Arthropoda</taxon>
        <taxon>Hexapoda</taxon>
        <taxon>Insecta</taxon>
        <taxon>Pterygota</taxon>
        <taxon>Neoptera</taxon>
        <taxon>Endopterygota</taxon>
        <taxon>Coleoptera</taxon>
        <taxon>Polyphaga</taxon>
        <taxon>Cucujiformia</taxon>
        <taxon>Curculionidae</taxon>
        <taxon>Scolytinae</taxon>
        <taxon>Dendroctonus</taxon>
    </lineage>
</organism>
<dbReference type="InterPro" id="IPR032387">
    <property type="entry name" value="ACAS_N"/>
</dbReference>
<dbReference type="SUPFAM" id="SSF64182">
    <property type="entry name" value="DHH phosphoesterases"/>
    <property type="match status" value="1"/>
</dbReference>
<proteinExistence type="inferred from homology"/>
<dbReference type="FunFam" id="3.30.300.30:FF:000004">
    <property type="entry name" value="Acetyl-coenzyme A synthetase"/>
    <property type="match status" value="1"/>
</dbReference>
<evidence type="ECO:0000256" key="5">
    <source>
        <dbReference type="ARBA" id="ARBA00022840"/>
    </source>
</evidence>
<feature type="compositionally biased region" description="Polar residues" evidence="7">
    <location>
        <begin position="462"/>
        <end position="475"/>
    </location>
</feature>
<feature type="domain" description="DDH" evidence="9">
    <location>
        <begin position="71"/>
        <end position="225"/>
    </location>
</feature>
<dbReference type="AlphaFoldDB" id="A0AAR5QGU5"/>
<dbReference type="EC" id="6.2.1.1" evidence="2"/>
<evidence type="ECO:0000256" key="4">
    <source>
        <dbReference type="ARBA" id="ARBA00022741"/>
    </source>
</evidence>
<dbReference type="GO" id="GO:0005829">
    <property type="term" value="C:cytosol"/>
    <property type="evidence" value="ECO:0007669"/>
    <property type="project" value="TreeGrafter"/>
</dbReference>
<dbReference type="FunFam" id="3.40.50.12780:FF:000001">
    <property type="entry name" value="Acetyl-coenzyme A synthetase"/>
    <property type="match status" value="1"/>
</dbReference>
<dbReference type="Pfam" id="PF16177">
    <property type="entry name" value="ACAS_N"/>
    <property type="match status" value="1"/>
</dbReference>